<evidence type="ECO:0000256" key="3">
    <source>
        <dbReference type="ARBA" id="ARBA00023002"/>
    </source>
</evidence>
<evidence type="ECO:0000313" key="5">
    <source>
        <dbReference type="EMBL" id="TJZ75334.1"/>
    </source>
</evidence>
<dbReference type="PANTHER" id="PTHR38011:SF7">
    <property type="entry name" value="2,5-DIAMINO-6-RIBOSYLAMINO-4(3H)-PYRIMIDINONE 5'-PHOSPHATE REDUCTASE"/>
    <property type="match status" value="1"/>
</dbReference>
<evidence type="ECO:0000313" key="6">
    <source>
        <dbReference type="Proteomes" id="UP000305109"/>
    </source>
</evidence>
<evidence type="ECO:0000256" key="1">
    <source>
        <dbReference type="ARBA" id="ARBA00005104"/>
    </source>
</evidence>
<organism evidence="5 6">
    <name type="scientific">Rhodococcus oryzae</name>
    <dbReference type="NCBI Taxonomy" id="2571143"/>
    <lineage>
        <taxon>Bacteria</taxon>
        <taxon>Bacillati</taxon>
        <taxon>Actinomycetota</taxon>
        <taxon>Actinomycetes</taxon>
        <taxon>Mycobacteriales</taxon>
        <taxon>Nocardiaceae</taxon>
        <taxon>Rhodococcus</taxon>
    </lineage>
</organism>
<comment type="pathway">
    <text evidence="1">Cofactor biosynthesis; riboflavin biosynthesis.</text>
</comment>
<dbReference type="InterPro" id="IPR050765">
    <property type="entry name" value="Riboflavin_Biosynth_HTPR"/>
</dbReference>
<dbReference type="RefSeq" id="WP_136911467.1">
    <property type="nucleotide sequence ID" value="NZ_SUMD01000011.1"/>
</dbReference>
<dbReference type="Pfam" id="PF01872">
    <property type="entry name" value="RibD_C"/>
    <property type="match status" value="1"/>
</dbReference>
<dbReference type="SUPFAM" id="SSF53597">
    <property type="entry name" value="Dihydrofolate reductase-like"/>
    <property type="match status" value="1"/>
</dbReference>
<evidence type="ECO:0000256" key="2">
    <source>
        <dbReference type="ARBA" id="ARBA00022857"/>
    </source>
</evidence>
<sequence length="251" mass="26293">MQRLDIATHLTPLDDDELRDLHVYPDTTSAPWVRVNFVSSIDGAVSADGTSAGLGTPADKRLFGVLRELADVILVGAGTVRAENYGGARVTAERRARRRERGQADAPPIAVVTASADIDPTSRLLTDTTTAPLILTTADAPRDRKAGLEAAGARVLELGESTVPPAAILDTLHGLGLGRVLCEGGPGLFGQLLAADAVDELCLTTAPLLVAGTAPRIAFSPAADPTAMRRAHLLGDEDGTLLARWVRERNG</sequence>
<keyword evidence="2" id="KW-0521">NADP</keyword>
<protein>
    <submittedName>
        <fullName evidence="5">Pyrimidine reductase family protein</fullName>
    </submittedName>
</protein>
<dbReference type="EMBL" id="SUMD01000011">
    <property type="protein sequence ID" value="TJZ75334.1"/>
    <property type="molecule type" value="Genomic_DNA"/>
</dbReference>
<dbReference type="PANTHER" id="PTHR38011">
    <property type="entry name" value="DIHYDROFOLATE REDUCTASE FAMILY PROTEIN (AFU_ORTHOLOGUE AFUA_8G06820)"/>
    <property type="match status" value="1"/>
</dbReference>
<dbReference type="NCBIfam" id="NF010663">
    <property type="entry name" value="PRK14059.1-1"/>
    <property type="match status" value="1"/>
</dbReference>
<keyword evidence="6" id="KW-1185">Reference proteome</keyword>
<dbReference type="Gene3D" id="3.40.430.10">
    <property type="entry name" value="Dihydrofolate Reductase, subunit A"/>
    <property type="match status" value="1"/>
</dbReference>
<dbReference type="Proteomes" id="UP000305109">
    <property type="component" value="Unassembled WGS sequence"/>
</dbReference>
<keyword evidence="3" id="KW-0560">Oxidoreductase</keyword>
<gene>
    <name evidence="5" type="ORF">FCG67_20250</name>
</gene>
<reference evidence="5 6" key="1">
    <citation type="submission" date="2019-04" db="EMBL/GenBank/DDBJ databases">
        <title>Rhodococcus oryzae sp. nov., a novel actinomycete isolated from rhizosphere soil of rice (Oryza sativa L.).</title>
        <authorList>
            <person name="Li C."/>
        </authorList>
    </citation>
    <scope>NUCLEOTIDE SEQUENCE [LARGE SCALE GENOMIC DNA]</scope>
    <source>
        <strain evidence="5 6">NEAU-CX67</strain>
    </source>
</reference>
<name>A0ABY2RFR3_9NOCA</name>
<evidence type="ECO:0000259" key="4">
    <source>
        <dbReference type="Pfam" id="PF01872"/>
    </source>
</evidence>
<dbReference type="InterPro" id="IPR024072">
    <property type="entry name" value="DHFR-like_dom_sf"/>
</dbReference>
<feature type="domain" description="Bacterial bifunctional deaminase-reductase C-terminal" evidence="4">
    <location>
        <begin position="31"/>
        <end position="234"/>
    </location>
</feature>
<comment type="caution">
    <text evidence="5">The sequence shown here is derived from an EMBL/GenBank/DDBJ whole genome shotgun (WGS) entry which is preliminary data.</text>
</comment>
<dbReference type="InterPro" id="IPR002734">
    <property type="entry name" value="RibDG_C"/>
</dbReference>
<dbReference type="NCBIfam" id="NF010664">
    <property type="entry name" value="PRK14059.1-2"/>
    <property type="match status" value="1"/>
</dbReference>
<proteinExistence type="predicted"/>
<accession>A0ABY2RFR3</accession>